<dbReference type="Proteomes" id="UP000546970">
    <property type="component" value="Unassembled WGS sequence"/>
</dbReference>
<protein>
    <submittedName>
        <fullName evidence="7">TetR/AcrR family transcriptional regulator</fullName>
    </submittedName>
</protein>
<evidence type="ECO:0000313" key="8">
    <source>
        <dbReference type="Proteomes" id="UP000546970"/>
    </source>
</evidence>
<keyword evidence="8" id="KW-1185">Reference proteome</keyword>
<evidence type="ECO:0000313" key="7">
    <source>
        <dbReference type="EMBL" id="NMF56417.1"/>
    </source>
</evidence>
<evidence type="ECO:0000256" key="5">
    <source>
        <dbReference type="SAM" id="MobiDB-lite"/>
    </source>
</evidence>
<dbReference type="EMBL" id="JABBCP010000007">
    <property type="protein sequence ID" value="NMF56417.1"/>
    <property type="molecule type" value="Genomic_DNA"/>
</dbReference>
<keyword evidence="3" id="KW-0804">Transcription</keyword>
<dbReference type="AlphaFoldDB" id="A0A7X9YID7"/>
<feature type="region of interest" description="Disordered" evidence="5">
    <location>
        <begin position="1"/>
        <end position="34"/>
    </location>
</feature>
<keyword evidence="1" id="KW-0805">Transcription regulation</keyword>
<name>A0A7X9YID7_9ACTN</name>
<dbReference type="Pfam" id="PF00440">
    <property type="entry name" value="TetR_N"/>
    <property type="match status" value="1"/>
</dbReference>
<evidence type="ECO:0000259" key="6">
    <source>
        <dbReference type="PROSITE" id="PS50977"/>
    </source>
</evidence>
<dbReference type="GO" id="GO:0003700">
    <property type="term" value="F:DNA-binding transcription factor activity"/>
    <property type="evidence" value="ECO:0007669"/>
    <property type="project" value="TreeGrafter"/>
</dbReference>
<sequence length="232" mass="25624">MSTRSATSNHPGDAASQQNETQPSQGTAALTISKRLPGDERRREILKAVRIVSAERGVSHLSVSAVAKQAGCTRSLFYHYFSDMDAAVEAVMDEAIEGFVSELEHWNASRTVGDIEGALDSVAPLFKRLVVDDHELPTTLTSGSGALYGGFLHHAVERVAHYLCETTVADFVAHHELRIDHVYETFYTLVMGLLMYIRTHPDVPDETVKDIIASTLHIEGYTAKYPERRPSK</sequence>
<evidence type="ECO:0000256" key="3">
    <source>
        <dbReference type="ARBA" id="ARBA00023163"/>
    </source>
</evidence>
<dbReference type="PROSITE" id="PS50977">
    <property type="entry name" value="HTH_TETR_2"/>
    <property type="match status" value="1"/>
</dbReference>
<dbReference type="Gene3D" id="1.10.357.10">
    <property type="entry name" value="Tetracycline Repressor, domain 2"/>
    <property type="match status" value="1"/>
</dbReference>
<evidence type="ECO:0000256" key="4">
    <source>
        <dbReference type="PROSITE-ProRule" id="PRU00335"/>
    </source>
</evidence>
<comment type="caution">
    <text evidence="7">The sequence shown here is derived from an EMBL/GenBank/DDBJ whole genome shotgun (WGS) entry which is preliminary data.</text>
</comment>
<organism evidence="7 8">
    <name type="scientific">Collinsella acetigenes</name>
    <dbReference type="NCBI Taxonomy" id="2713419"/>
    <lineage>
        <taxon>Bacteria</taxon>
        <taxon>Bacillati</taxon>
        <taxon>Actinomycetota</taxon>
        <taxon>Coriobacteriia</taxon>
        <taxon>Coriobacteriales</taxon>
        <taxon>Coriobacteriaceae</taxon>
        <taxon>Collinsella</taxon>
    </lineage>
</organism>
<dbReference type="GO" id="GO:0000976">
    <property type="term" value="F:transcription cis-regulatory region binding"/>
    <property type="evidence" value="ECO:0007669"/>
    <property type="project" value="TreeGrafter"/>
</dbReference>
<feature type="DNA-binding region" description="H-T-H motif" evidence="4">
    <location>
        <begin position="62"/>
        <end position="81"/>
    </location>
</feature>
<reference evidence="7 8" key="1">
    <citation type="submission" date="2020-04" db="EMBL/GenBank/DDBJ databases">
        <title>Collinsella sp. KGMB02528 nov., an anaerobic actinobacterium isolated from human feces.</title>
        <authorList>
            <person name="Han K.-I."/>
            <person name="Eom M.K."/>
            <person name="Kim J.-S."/>
            <person name="Lee K.C."/>
            <person name="Suh M.K."/>
            <person name="Park S.-H."/>
            <person name="Lee J.H."/>
            <person name="Kang S.W."/>
            <person name="Park J.-E."/>
            <person name="Oh B.S."/>
            <person name="Yu S.Y."/>
            <person name="Choi S.-H."/>
            <person name="Lee D.H."/>
            <person name="Yoon H."/>
            <person name="Kim B.-Y."/>
            <person name="Lee J.H."/>
            <person name="Lee J.-S."/>
        </authorList>
    </citation>
    <scope>NUCLEOTIDE SEQUENCE [LARGE SCALE GENOMIC DNA]</scope>
    <source>
        <strain evidence="7 8">KGMB02528</strain>
    </source>
</reference>
<gene>
    <name evidence="7" type="ORF">HF320_08795</name>
</gene>
<feature type="domain" description="HTH tetR-type" evidence="6">
    <location>
        <begin position="39"/>
        <end position="99"/>
    </location>
</feature>
<dbReference type="SUPFAM" id="SSF46689">
    <property type="entry name" value="Homeodomain-like"/>
    <property type="match status" value="1"/>
</dbReference>
<proteinExistence type="predicted"/>
<keyword evidence="2 4" id="KW-0238">DNA-binding</keyword>
<evidence type="ECO:0000256" key="2">
    <source>
        <dbReference type="ARBA" id="ARBA00023125"/>
    </source>
</evidence>
<evidence type="ECO:0000256" key="1">
    <source>
        <dbReference type="ARBA" id="ARBA00023015"/>
    </source>
</evidence>
<accession>A0A7X9YID7</accession>
<dbReference type="InterPro" id="IPR009057">
    <property type="entry name" value="Homeodomain-like_sf"/>
</dbReference>
<dbReference type="InterPro" id="IPR001647">
    <property type="entry name" value="HTH_TetR"/>
</dbReference>
<feature type="compositionally biased region" description="Polar residues" evidence="5">
    <location>
        <begin position="1"/>
        <end position="30"/>
    </location>
</feature>
<dbReference type="RefSeq" id="WP_169277946.1">
    <property type="nucleotide sequence ID" value="NZ_JABBCP010000007.1"/>
</dbReference>
<dbReference type="PANTHER" id="PTHR30055:SF234">
    <property type="entry name" value="HTH-TYPE TRANSCRIPTIONAL REGULATOR BETI"/>
    <property type="match status" value="1"/>
</dbReference>
<dbReference type="InterPro" id="IPR050109">
    <property type="entry name" value="HTH-type_TetR-like_transc_reg"/>
</dbReference>
<dbReference type="PANTHER" id="PTHR30055">
    <property type="entry name" value="HTH-TYPE TRANSCRIPTIONAL REGULATOR RUTR"/>
    <property type="match status" value="1"/>
</dbReference>